<proteinExistence type="predicted"/>
<dbReference type="PANTHER" id="PTHR35936">
    <property type="entry name" value="MEMBRANE-BOUND LYTIC MUREIN TRANSGLYCOSYLASE F"/>
    <property type="match status" value="1"/>
</dbReference>
<evidence type="ECO:0000256" key="2">
    <source>
        <dbReference type="SAM" id="Phobius"/>
    </source>
</evidence>
<evidence type="ECO:0000313" key="5">
    <source>
        <dbReference type="EMBL" id="TYC50146.1"/>
    </source>
</evidence>
<dbReference type="Gene3D" id="3.40.190.10">
    <property type="entry name" value="Periplasmic binding protein-like II"/>
    <property type="match status" value="2"/>
</dbReference>
<gene>
    <name evidence="5" type="ORF">ESZ50_03590</name>
</gene>
<dbReference type="GO" id="GO:0015276">
    <property type="term" value="F:ligand-gated monoatomic ion channel activity"/>
    <property type="evidence" value="ECO:0007669"/>
    <property type="project" value="InterPro"/>
</dbReference>
<protein>
    <submittedName>
        <fullName evidence="5">Amino acid ABC transporter substrate-binding protein</fullName>
    </submittedName>
</protein>
<evidence type="ECO:0000259" key="3">
    <source>
        <dbReference type="SMART" id="SM00062"/>
    </source>
</evidence>
<dbReference type="AlphaFoldDB" id="A0A6C2C949"/>
<sequence>MKKKINWKRQLWGNGITLAIVLLIIGGIWYRVNHQNDTWKQVTADKTVVIGLDDTYVPMGFRDKSGKLVGYDVDLARETFKRLGLKVKFQPIDWSMNVTELDTGHIDMIWNGFTITPQRAKQVAFSVPYHFDTQVLVTMTSNGIDQVDQMKGQTLGVQSGSSGFTEFTQYPKLLKNKMGQSGSVVQYDTFDKALNDLQVGRVKAVLIDSDYARYFVAHEKNPADFKIVKTDFPKDQYGVGFRKGDATLRKEVNSELLKMKKDGTIDQISEKYFGTPNAQ</sequence>
<dbReference type="InterPro" id="IPR001320">
    <property type="entry name" value="Iontro_rcpt_C"/>
</dbReference>
<keyword evidence="2" id="KW-0812">Transmembrane</keyword>
<keyword evidence="2" id="KW-1133">Transmembrane helix</keyword>
<dbReference type="OrthoDB" id="9775197at2"/>
<dbReference type="Proteomes" id="UP000371977">
    <property type="component" value="Unassembled WGS sequence"/>
</dbReference>
<accession>A0A6C2C949</accession>
<keyword evidence="6" id="KW-1185">Reference proteome</keyword>
<dbReference type="CDD" id="cd00996">
    <property type="entry name" value="PBP2_AatB_like"/>
    <property type="match status" value="1"/>
</dbReference>
<feature type="transmembrane region" description="Helical" evidence="2">
    <location>
        <begin position="12"/>
        <end position="30"/>
    </location>
</feature>
<keyword evidence="2" id="KW-0472">Membrane</keyword>
<dbReference type="SUPFAM" id="SSF53850">
    <property type="entry name" value="Periplasmic binding protein-like II"/>
    <property type="match status" value="1"/>
</dbReference>
<dbReference type="PANTHER" id="PTHR35936:SF34">
    <property type="entry name" value="ABC TRANSPORTER EXTRACELLULAR-BINDING PROTEIN YCKB-RELATED"/>
    <property type="match status" value="1"/>
</dbReference>
<dbReference type="GO" id="GO:0016020">
    <property type="term" value="C:membrane"/>
    <property type="evidence" value="ECO:0007669"/>
    <property type="project" value="InterPro"/>
</dbReference>
<dbReference type="SMART" id="SM00062">
    <property type="entry name" value="PBPb"/>
    <property type="match status" value="1"/>
</dbReference>
<evidence type="ECO:0000313" key="6">
    <source>
        <dbReference type="Proteomes" id="UP000371977"/>
    </source>
</evidence>
<dbReference type="SMART" id="SM00079">
    <property type="entry name" value="PBPe"/>
    <property type="match status" value="1"/>
</dbReference>
<dbReference type="InterPro" id="IPR001638">
    <property type="entry name" value="Solute-binding_3/MltF_N"/>
</dbReference>
<evidence type="ECO:0000256" key="1">
    <source>
        <dbReference type="ARBA" id="ARBA00022729"/>
    </source>
</evidence>
<reference evidence="5 6" key="1">
    <citation type="submission" date="2019-01" db="EMBL/GenBank/DDBJ databases">
        <title>Weissella sp. nov., a novel lactic acid bacterium isolated from animal feces.</title>
        <authorList>
            <person name="Wang L.-T."/>
        </authorList>
    </citation>
    <scope>NUCLEOTIDE SEQUENCE [LARGE SCALE GENOMIC DNA]</scope>
    <source>
        <strain evidence="5 6">8H-2</strain>
    </source>
</reference>
<organism evidence="5 6">
    <name type="scientific">Weissella muntiaci</name>
    <dbReference type="NCBI Taxonomy" id="2508881"/>
    <lineage>
        <taxon>Bacteria</taxon>
        <taxon>Bacillati</taxon>
        <taxon>Bacillota</taxon>
        <taxon>Bacilli</taxon>
        <taxon>Lactobacillales</taxon>
        <taxon>Lactobacillaceae</taxon>
        <taxon>Weissella</taxon>
    </lineage>
</organism>
<feature type="domain" description="Ionotropic glutamate receptor C-terminal" evidence="4">
    <location>
        <begin position="45"/>
        <end position="275"/>
    </location>
</feature>
<dbReference type="Pfam" id="PF00497">
    <property type="entry name" value="SBP_bac_3"/>
    <property type="match status" value="1"/>
</dbReference>
<name>A0A6C2C949_9LACO</name>
<dbReference type="EMBL" id="SDGZ01000010">
    <property type="protein sequence ID" value="TYC50146.1"/>
    <property type="molecule type" value="Genomic_DNA"/>
</dbReference>
<comment type="caution">
    <text evidence="5">The sequence shown here is derived from an EMBL/GenBank/DDBJ whole genome shotgun (WGS) entry which is preliminary data.</text>
</comment>
<keyword evidence="1" id="KW-0732">Signal</keyword>
<evidence type="ECO:0000259" key="4">
    <source>
        <dbReference type="SMART" id="SM00079"/>
    </source>
</evidence>
<feature type="domain" description="Solute-binding protein family 3/N-terminal" evidence="3">
    <location>
        <begin position="47"/>
        <end position="276"/>
    </location>
</feature>
<dbReference type="RefSeq" id="WP_148622228.1">
    <property type="nucleotide sequence ID" value="NZ_SDGZ01000010.1"/>
</dbReference>